<comment type="caution">
    <text evidence="4">The sequence shown here is derived from an EMBL/GenBank/DDBJ whole genome shotgun (WGS) entry which is preliminary data.</text>
</comment>
<dbReference type="GO" id="GO:0052577">
    <property type="term" value="F:germacrene-D synthase activity"/>
    <property type="evidence" value="ECO:0007669"/>
    <property type="project" value="UniProtKB-EC"/>
</dbReference>
<dbReference type="Gene3D" id="1.10.600.10">
    <property type="entry name" value="Farnesyl Diphosphate Synthase"/>
    <property type="match status" value="2"/>
</dbReference>
<dbReference type="EMBL" id="JACJID010000008">
    <property type="protein sequence ID" value="MBA8930942.1"/>
    <property type="molecule type" value="Genomic_DNA"/>
</dbReference>
<feature type="compositionally biased region" description="Pro residues" evidence="3">
    <location>
        <begin position="334"/>
        <end position="356"/>
    </location>
</feature>
<reference evidence="4 5" key="1">
    <citation type="submission" date="2020-08" db="EMBL/GenBank/DDBJ databases">
        <title>Genomic Encyclopedia of Archaeal and Bacterial Type Strains, Phase II (KMG-II): from individual species to whole genera.</title>
        <authorList>
            <person name="Goeker M."/>
        </authorList>
    </citation>
    <scope>NUCLEOTIDE SEQUENCE [LARGE SCALE GENOMIC DNA]</scope>
    <source>
        <strain evidence="4 5">DSM 43850</strain>
    </source>
</reference>
<proteinExistence type="inferred from homology"/>
<name>A0ABR6BVL1_9PSEU</name>
<keyword evidence="1 2" id="KW-0456">Lyase</keyword>
<organism evidence="4 5">
    <name type="scientific">Kutzneria viridogrisea</name>
    <dbReference type="NCBI Taxonomy" id="47990"/>
    <lineage>
        <taxon>Bacteria</taxon>
        <taxon>Bacillati</taxon>
        <taxon>Actinomycetota</taxon>
        <taxon>Actinomycetes</taxon>
        <taxon>Pseudonocardiales</taxon>
        <taxon>Pseudonocardiaceae</taxon>
        <taxon>Kutzneria</taxon>
    </lineage>
</organism>
<dbReference type="SFLD" id="SFLDG01020">
    <property type="entry name" value="Terpene_Cyclase_Like_2"/>
    <property type="match status" value="2"/>
</dbReference>
<dbReference type="Proteomes" id="UP000517916">
    <property type="component" value="Unassembled WGS sequence"/>
</dbReference>
<comment type="cofactor">
    <cofactor evidence="2">
        <name>Mg(2+)</name>
        <dbReference type="ChEBI" id="CHEBI:18420"/>
    </cofactor>
</comment>
<dbReference type="PANTHER" id="PTHR35201">
    <property type="entry name" value="TERPENE SYNTHASE"/>
    <property type="match status" value="1"/>
</dbReference>
<keyword evidence="5" id="KW-1185">Reference proteome</keyword>
<feature type="region of interest" description="Disordered" evidence="3">
    <location>
        <begin position="333"/>
        <end position="367"/>
    </location>
</feature>
<keyword evidence="2" id="KW-0479">Metal-binding</keyword>
<evidence type="ECO:0000313" key="5">
    <source>
        <dbReference type="Proteomes" id="UP000517916"/>
    </source>
</evidence>
<dbReference type="Pfam" id="PF19086">
    <property type="entry name" value="Terpene_syn_C_2"/>
    <property type="match status" value="2"/>
</dbReference>
<dbReference type="InterPro" id="IPR008949">
    <property type="entry name" value="Isoprenoid_synthase_dom_sf"/>
</dbReference>
<dbReference type="SUPFAM" id="SSF48576">
    <property type="entry name" value="Terpenoid synthases"/>
    <property type="match status" value="2"/>
</dbReference>
<accession>A0ABR6BVL1</accession>
<dbReference type="RefSeq" id="WP_182840167.1">
    <property type="nucleotide sequence ID" value="NZ_BAAABQ010000031.1"/>
</dbReference>
<sequence>MSSFDMPVFDIPFEARMSPHVDRTRPRAKQWARDTGFFSPQPGARGFPVWTEQTFDSHDYVLFSGLVLPSAPAELFGLAADWISWGFFLDDYFLAAFGRNRDYAGAKAFVERLPAFMSAAGTPAAVPTNPIELGLADLWTRTAPSMSAKQRELFSAAIVSTAESFLWELHNLIQGRLPDPVDFVEMRRRTSFGEFVVALTRLLVAPDLSEKVFASRAMGTLDETCMDVNALGNDIISYDNEIHREGSTNNLVLLTQQFLDCELQRAVHIVHDLMRQRVAQFQRVAEHELPAMAEDLGLDNRARELLDQYVDALRAFTAGAFLWQHNNPRYAEPLPVPPPAPSSVAVPRPPASPDLPAPKGDQAGAPGRVRLNSHRHVPFQKVGPTPLPKIHMPYRLQLNPHLEASRAASIAWAGEMGFYDAVPGVLSVPLWSERENRGFDFALCSAGIDPDCGREELDLSAEWLTWGTYGDDYYPVVFGATRRIDTGIAQTRRLSEFMPLDCVQTAVATNPVEKGLADLWVRTAGPMPEGNRVKFRNSIEMMLESWLWELNNQFQHRVPDPVDYIEMRRKTFGSDLTESLARLRPDNVLPDEIFETTPMRELQNAAEDYACFLNDIFSYQKEMQYEGELHNMVIVVQDFLNTDRDHAVAIVNDLMTLRIKEFQRVADEDLPVVAEDFQLDDRQRAGLRKHVEELQDWMAAILHWHVKTSRYKEPELKLRYEPTDLPVPTPSGLGTAAVRIPALTGMEF</sequence>
<evidence type="ECO:0000313" key="4">
    <source>
        <dbReference type="EMBL" id="MBA8930942.1"/>
    </source>
</evidence>
<gene>
    <name evidence="4" type="ORF">BC739_008189</name>
</gene>
<protein>
    <recommendedName>
        <fullName evidence="2">Terpene synthase</fullName>
        <ecNumber evidence="2">4.2.3.-</ecNumber>
    </recommendedName>
</protein>
<dbReference type="EC" id="4.2.3.-" evidence="2"/>
<dbReference type="GO" id="GO:0034004">
    <property type="term" value="F:germacradienol synthase activity"/>
    <property type="evidence" value="ECO:0007669"/>
    <property type="project" value="UniProtKB-EC"/>
</dbReference>
<evidence type="ECO:0000256" key="1">
    <source>
        <dbReference type="ARBA" id="ARBA00023239"/>
    </source>
</evidence>
<keyword evidence="2" id="KW-0460">Magnesium</keyword>
<comment type="similarity">
    <text evidence="2">Belongs to the terpene synthase family.</text>
</comment>
<dbReference type="InterPro" id="IPR034686">
    <property type="entry name" value="Terpene_cyclase-like_2"/>
</dbReference>
<evidence type="ECO:0000256" key="2">
    <source>
        <dbReference type="RuleBase" id="RU366034"/>
    </source>
</evidence>
<dbReference type="PANTHER" id="PTHR35201:SF4">
    <property type="entry name" value="BETA-PINACENE SYNTHASE-RELATED"/>
    <property type="match status" value="1"/>
</dbReference>
<evidence type="ECO:0000256" key="3">
    <source>
        <dbReference type="SAM" id="MobiDB-lite"/>
    </source>
</evidence>
<dbReference type="SFLD" id="SFLDS00005">
    <property type="entry name" value="Isoprenoid_Synthase_Type_I"/>
    <property type="match status" value="2"/>
</dbReference>